<evidence type="ECO:0000313" key="9">
    <source>
        <dbReference type="Proteomes" id="UP001521116"/>
    </source>
</evidence>
<evidence type="ECO:0000256" key="3">
    <source>
        <dbReference type="ARBA" id="ARBA00022617"/>
    </source>
</evidence>
<sequence>LQEDLIMHYVNKLIKNIQKNIDEDPGAKHDLVKLYNCTTFDIMGDLTFGEPLGLLDQSEYSPWVSAIFKNVKAVTIRTLQQQYLIVRSLVRIFMPRSVHLAMQNHYQYTVGRVDRRLNTETDKADIWNLVLDKNKGVLSLTDMYANASIFMIGGTETTATLLSGLSYHLLMNRDKLQKATDEVRSLSEEQLNLETLPHLQYLSACFEEGLRCYPPWLPPKTCVCVSNWAAYHSASNFKDPDSFVPERWLPGTGYDDDKKEAVQPFSVGPRNCIGRNLA</sequence>
<dbReference type="CDD" id="cd11058">
    <property type="entry name" value="CYP60B-like"/>
    <property type="match status" value="1"/>
</dbReference>
<reference evidence="8 9" key="1">
    <citation type="submission" date="2024-02" db="EMBL/GenBank/DDBJ databases">
        <title>De novo assembly and annotation of 12 fungi associated with fruit tree decline syndrome in Ontario, Canada.</title>
        <authorList>
            <person name="Sulman M."/>
            <person name="Ellouze W."/>
            <person name="Ilyukhin E."/>
        </authorList>
    </citation>
    <scope>NUCLEOTIDE SEQUENCE [LARGE SCALE GENOMIC DNA]</scope>
    <source>
        <strain evidence="8 9">M1-105</strain>
    </source>
</reference>
<dbReference type="InterPro" id="IPR036396">
    <property type="entry name" value="Cyt_P450_sf"/>
</dbReference>
<dbReference type="SUPFAM" id="SSF48264">
    <property type="entry name" value="Cytochrome P450"/>
    <property type="match status" value="1"/>
</dbReference>
<dbReference type="InterPro" id="IPR001128">
    <property type="entry name" value="Cyt_P450"/>
</dbReference>
<protein>
    <recommendedName>
        <fullName evidence="10">Cytochrome P450 monooxygenase</fullName>
    </recommendedName>
</protein>
<proteinExistence type="inferred from homology"/>
<name>A0ABR3SH76_9PEZI</name>
<dbReference type="InterPro" id="IPR002401">
    <property type="entry name" value="Cyt_P450_E_grp-I"/>
</dbReference>
<evidence type="ECO:0000256" key="5">
    <source>
        <dbReference type="ARBA" id="ARBA00023004"/>
    </source>
</evidence>
<accession>A0ABR3SH76</accession>
<comment type="caution">
    <text evidence="8">The sequence shown here is derived from an EMBL/GenBank/DDBJ whole genome shotgun (WGS) entry which is preliminary data.</text>
</comment>
<feature type="non-terminal residue" evidence="8">
    <location>
        <position position="1"/>
    </location>
</feature>
<gene>
    <name evidence="8" type="ORF">SLS56_009725</name>
</gene>
<comment type="similarity">
    <text evidence="2 6">Belongs to the cytochrome P450 family.</text>
</comment>
<keyword evidence="6" id="KW-0503">Monooxygenase</keyword>
<dbReference type="InterPro" id="IPR050121">
    <property type="entry name" value="Cytochrome_P450_monoxygenase"/>
</dbReference>
<evidence type="ECO:0008006" key="10">
    <source>
        <dbReference type="Google" id="ProtNLM"/>
    </source>
</evidence>
<comment type="cofactor">
    <cofactor evidence="1">
        <name>heme</name>
        <dbReference type="ChEBI" id="CHEBI:30413"/>
    </cofactor>
</comment>
<keyword evidence="4 6" id="KW-0479">Metal-binding</keyword>
<dbReference type="Gene3D" id="1.10.630.10">
    <property type="entry name" value="Cytochrome P450"/>
    <property type="match status" value="1"/>
</dbReference>
<keyword evidence="9" id="KW-1185">Reference proteome</keyword>
<dbReference type="EMBL" id="JAJVDC020000171">
    <property type="protein sequence ID" value="KAL1620233.1"/>
    <property type="molecule type" value="Genomic_DNA"/>
</dbReference>
<dbReference type="Pfam" id="PF00067">
    <property type="entry name" value="p450"/>
    <property type="match status" value="1"/>
</dbReference>
<feature type="coiled-coil region" evidence="7">
    <location>
        <begin position="169"/>
        <end position="196"/>
    </location>
</feature>
<dbReference type="InterPro" id="IPR017972">
    <property type="entry name" value="Cyt_P450_CS"/>
</dbReference>
<evidence type="ECO:0000256" key="7">
    <source>
        <dbReference type="SAM" id="Coils"/>
    </source>
</evidence>
<keyword evidence="7" id="KW-0175">Coiled coil</keyword>
<evidence type="ECO:0000256" key="2">
    <source>
        <dbReference type="ARBA" id="ARBA00010617"/>
    </source>
</evidence>
<keyword evidence="6" id="KW-0560">Oxidoreductase</keyword>
<dbReference type="Proteomes" id="UP001521116">
    <property type="component" value="Unassembled WGS sequence"/>
</dbReference>
<organism evidence="8 9">
    <name type="scientific">Neofusicoccum ribis</name>
    <dbReference type="NCBI Taxonomy" id="45134"/>
    <lineage>
        <taxon>Eukaryota</taxon>
        <taxon>Fungi</taxon>
        <taxon>Dikarya</taxon>
        <taxon>Ascomycota</taxon>
        <taxon>Pezizomycotina</taxon>
        <taxon>Dothideomycetes</taxon>
        <taxon>Dothideomycetes incertae sedis</taxon>
        <taxon>Botryosphaeriales</taxon>
        <taxon>Botryosphaeriaceae</taxon>
        <taxon>Neofusicoccum</taxon>
    </lineage>
</organism>
<dbReference type="PROSITE" id="PS00086">
    <property type="entry name" value="CYTOCHROME_P450"/>
    <property type="match status" value="1"/>
</dbReference>
<keyword evidence="5 6" id="KW-0408">Iron</keyword>
<evidence type="ECO:0000256" key="1">
    <source>
        <dbReference type="ARBA" id="ARBA00001971"/>
    </source>
</evidence>
<keyword evidence="3 6" id="KW-0349">Heme</keyword>
<dbReference type="PANTHER" id="PTHR24305:SF210">
    <property type="entry name" value="CYTOCHROME P450 MONOOXYGENASE ASQL-RELATED"/>
    <property type="match status" value="1"/>
</dbReference>
<evidence type="ECO:0000256" key="4">
    <source>
        <dbReference type="ARBA" id="ARBA00022723"/>
    </source>
</evidence>
<dbReference type="PRINTS" id="PR00385">
    <property type="entry name" value="P450"/>
</dbReference>
<dbReference type="PRINTS" id="PR00463">
    <property type="entry name" value="EP450I"/>
</dbReference>
<dbReference type="PANTHER" id="PTHR24305">
    <property type="entry name" value="CYTOCHROME P450"/>
    <property type="match status" value="1"/>
</dbReference>
<evidence type="ECO:0000313" key="8">
    <source>
        <dbReference type="EMBL" id="KAL1620233.1"/>
    </source>
</evidence>
<evidence type="ECO:0000256" key="6">
    <source>
        <dbReference type="RuleBase" id="RU000461"/>
    </source>
</evidence>